<evidence type="ECO:0000313" key="3">
    <source>
        <dbReference type="Proteomes" id="UP000030108"/>
    </source>
</evidence>
<dbReference type="Proteomes" id="UP000030108">
    <property type="component" value="Unassembled WGS sequence"/>
</dbReference>
<sequence>MSSARLSAIEAAIAAMHQVKQDLQVVSNVPSAQKPDKAERDASKTLFTVMGEVQTTMVETRKNVHSWKRPPKAKKAAGQKSTGQKPTKRAKLTAEDTEEEEEVAGALIGSPEFRNQVKTALNSGEYDLGQWYDNVTMGNPGAMFSLASTGLHIAATGVAEMESKQMASQMVKLLAPDALETAVLESVQNANVGKVTLGHMARFLMETYDPYHAMNKRPRIEFLQHIVLGVKALQWAMAWSEIEKGSKYQDGRGKVVEDMYKAHRKDKGEPIDDNVEFRETDEYRTFASRVKDYNTGANRFLFAYRHLQSMLFLCPLLNVFRFLNSALGPKIKKAIVELAEDDHEGKLKAREPNHQRILFRTIHILDNDDVPMLVAAIKDINTKLGL</sequence>
<reference evidence="3" key="1">
    <citation type="journal article" date="2014" name="Genome Announc.">
        <title>Draft genome sequence of the plant-pathogenic soil fungus Rhizoctonia solani anastomosis group 3 strain Rhs1AP.</title>
        <authorList>
            <person name="Cubeta M.A."/>
            <person name="Thomas E."/>
            <person name="Dean R.A."/>
            <person name="Jabaji S."/>
            <person name="Neate S.M."/>
            <person name="Tavantzis S."/>
            <person name="Toda T."/>
            <person name="Vilgalys R."/>
            <person name="Bharathan N."/>
            <person name="Fedorova-Abrams N."/>
            <person name="Pakala S.B."/>
            <person name="Pakala S.M."/>
            <person name="Zafar N."/>
            <person name="Joardar V."/>
            <person name="Losada L."/>
            <person name="Nierman W.C."/>
        </authorList>
    </citation>
    <scope>NUCLEOTIDE SEQUENCE [LARGE SCALE GENOMIC DNA]</scope>
    <source>
        <strain evidence="3">AG-3</strain>
    </source>
</reference>
<accession>A0A0A1UKR2</accession>
<dbReference type="AlphaFoldDB" id="A0A0A1UKR2"/>
<organism evidence="2 3">
    <name type="scientific">Rhizoctonia solani AG-3 Rhs1AP</name>
    <dbReference type="NCBI Taxonomy" id="1086054"/>
    <lineage>
        <taxon>Eukaryota</taxon>
        <taxon>Fungi</taxon>
        <taxon>Dikarya</taxon>
        <taxon>Basidiomycota</taxon>
        <taxon>Agaricomycotina</taxon>
        <taxon>Agaricomycetes</taxon>
        <taxon>Cantharellales</taxon>
        <taxon>Ceratobasidiaceae</taxon>
        <taxon>Rhizoctonia</taxon>
    </lineage>
</organism>
<evidence type="ECO:0000313" key="2">
    <source>
        <dbReference type="EMBL" id="EUC58823.1"/>
    </source>
</evidence>
<gene>
    <name evidence="2" type="ORF">RSOL_280480</name>
</gene>
<feature type="compositionally biased region" description="Basic residues" evidence="1">
    <location>
        <begin position="63"/>
        <end position="77"/>
    </location>
</feature>
<protein>
    <submittedName>
        <fullName evidence="2">Uncharacterized protein</fullName>
    </submittedName>
</protein>
<comment type="caution">
    <text evidence="2">The sequence shown here is derived from an EMBL/GenBank/DDBJ whole genome shotgun (WGS) entry which is preliminary data.</text>
</comment>
<proteinExistence type="predicted"/>
<feature type="region of interest" description="Disordered" evidence="1">
    <location>
        <begin position="60"/>
        <end position="108"/>
    </location>
</feature>
<name>A0A0A1UKR2_9AGAM</name>
<dbReference type="EMBL" id="JATN01000321">
    <property type="protein sequence ID" value="EUC58823.1"/>
    <property type="molecule type" value="Genomic_DNA"/>
</dbReference>
<feature type="non-terminal residue" evidence="2">
    <location>
        <position position="386"/>
    </location>
</feature>
<dbReference type="OrthoDB" id="3178648at2759"/>
<evidence type="ECO:0000256" key="1">
    <source>
        <dbReference type="SAM" id="MobiDB-lite"/>
    </source>
</evidence>